<dbReference type="EMBL" id="BJCD01000027">
    <property type="protein sequence ID" value="GDZ92325.1"/>
    <property type="molecule type" value="Genomic_DNA"/>
</dbReference>
<dbReference type="Pfam" id="PF00534">
    <property type="entry name" value="Glycos_transf_1"/>
    <property type="match status" value="1"/>
</dbReference>
<evidence type="ECO:0000313" key="4">
    <source>
        <dbReference type="Proteomes" id="UP000299794"/>
    </source>
</evidence>
<evidence type="ECO:0000313" key="3">
    <source>
        <dbReference type="EMBL" id="GDZ92325.1"/>
    </source>
</evidence>
<organism evidence="3 4">
    <name type="scientific">Planktothrix agardhii CCAP 1459/11A</name>
    <dbReference type="NCBI Taxonomy" id="282420"/>
    <lineage>
        <taxon>Bacteria</taxon>
        <taxon>Bacillati</taxon>
        <taxon>Cyanobacteriota</taxon>
        <taxon>Cyanophyceae</taxon>
        <taxon>Oscillatoriophycideae</taxon>
        <taxon>Oscillatoriales</taxon>
        <taxon>Microcoleaceae</taxon>
        <taxon>Planktothrix</taxon>
    </lineage>
</organism>
<evidence type="ECO:0000259" key="2">
    <source>
        <dbReference type="Pfam" id="PF00534"/>
    </source>
</evidence>
<dbReference type="Gene3D" id="3.40.50.2000">
    <property type="entry name" value="Glycogen Phosphorylase B"/>
    <property type="match status" value="2"/>
</dbReference>
<dbReference type="AlphaFoldDB" id="A0A4P5ZR08"/>
<keyword evidence="1 3" id="KW-0808">Transferase</keyword>
<accession>A0A4P5ZR08</accession>
<evidence type="ECO:0000256" key="1">
    <source>
        <dbReference type="ARBA" id="ARBA00022679"/>
    </source>
</evidence>
<sequence length="382" mass="42849">MSRAYLFAKILQRQYDVEIVGLSMESTIWKPVAQDPTMVFKLVEVGITSKKQILNLIPRMNDLVKQIDGDIIYASKPLLMTLGVGLYAHLLKSKPIIVDLDDWQMGIRAEKLKAMPEDQKRKELFNSAFEVYKTSSYWNNYLGEKLIKFADAITVSSNFLKEKFNGEVIRHAVDTDLFNPENFDPNAIKAQLGIEADQKVLIFCGSLQIHKGIEDLIEAVSLIPEQMKVLLVVIGNDDGWGTQQLIKAAKEKLGDKFRPFGVQPFEKIPEFIAIADIVVIPQRKTLATVGQIPIKMFEGMAMAKPVVSTRVSDIPDILENCGTVVDPENPVQLAVAIQDILEHPEVAKQKGQEGRIKCLENYSWDAVEKLLTNLIQKVGRSA</sequence>
<dbReference type="PANTHER" id="PTHR46401:SF2">
    <property type="entry name" value="GLYCOSYLTRANSFERASE WBBK-RELATED"/>
    <property type="match status" value="1"/>
</dbReference>
<reference evidence="4" key="1">
    <citation type="submission" date="2019-02" db="EMBL/GenBank/DDBJ databases">
        <title>Draft genome sequence of Planktothrix agardhii NIES-905.</title>
        <authorList>
            <person name="Yamaguchi H."/>
            <person name="Suzuki S."/>
            <person name="Kawachi M."/>
        </authorList>
    </citation>
    <scope>NUCLEOTIDE SEQUENCE [LARGE SCALE GENOMIC DNA]</scope>
    <source>
        <strain evidence="4">CCAP 1459/11A</strain>
    </source>
</reference>
<gene>
    <name evidence="3" type="ORF">PA905_00190</name>
</gene>
<dbReference type="GO" id="GO:0016757">
    <property type="term" value="F:glycosyltransferase activity"/>
    <property type="evidence" value="ECO:0007669"/>
    <property type="project" value="InterPro"/>
</dbReference>
<comment type="caution">
    <text evidence="3">The sequence shown here is derived from an EMBL/GenBank/DDBJ whole genome shotgun (WGS) entry which is preliminary data.</text>
</comment>
<dbReference type="PANTHER" id="PTHR46401">
    <property type="entry name" value="GLYCOSYLTRANSFERASE WBBK-RELATED"/>
    <property type="match status" value="1"/>
</dbReference>
<proteinExistence type="predicted"/>
<protein>
    <submittedName>
        <fullName evidence="3">Glycosyl transferase group 1</fullName>
    </submittedName>
</protein>
<name>A0A4P5ZR08_PLAAG</name>
<feature type="domain" description="Glycosyl transferase family 1" evidence="2">
    <location>
        <begin position="187"/>
        <end position="355"/>
    </location>
</feature>
<dbReference type="GO" id="GO:0009103">
    <property type="term" value="P:lipopolysaccharide biosynthetic process"/>
    <property type="evidence" value="ECO:0007669"/>
    <property type="project" value="TreeGrafter"/>
</dbReference>
<dbReference type="Proteomes" id="UP000299794">
    <property type="component" value="Unassembled WGS sequence"/>
</dbReference>
<dbReference type="SUPFAM" id="SSF53756">
    <property type="entry name" value="UDP-Glycosyltransferase/glycogen phosphorylase"/>
    <property type="match status" value="1"/>
</dbReference>
<dbReference type="CDD" id="cd03801">
    <property type="entry name" value="GT4_PimA-like"/>
    <property type="match status" value="1"/>
</dbReference>
<dbReference type="InterPro" id="IPR001296">
    <property type="entry name" value="Glyco_trans_1"/>
</dbReference>